<evidence type="ECO:0000313" key="7">
    <source>
        <dbReference type="Proteomes" id="UP001240236"/>
    </source>
</evidence>
<reference evidence="6 7" key="1">
    <citation type="submission" date="2023-07" db="EMBL/GenBank/DDBJ databases">
        <title>Sequencing the genomes of 1000 actinobacteria strains.</title>
        <authorList>
            <person name="Klenk H.-P."/>
        </authorList>
    </citation>
    <scope>NUCLEOTIDE SEQUENCE [LARGE SCALE GENOMIC DNA]</scope>
    <source>
        <strain evidence="6 7">DSM 44709</strain>
    </source>
</reference>
<feature type="DNA-binding region" description="H-T-H motif" evidence="4">
    <location>
        <begin position="30"/>
        <end position="49"/>
    </location>
</feature>
<keyword evidence="3" id="KW-0804">Transcription</keyword>
<keyword evidence="7" id="KW-1185">Reference proteome</keyword>
<dbReference type="Pfam" id="PF00440">
    <property type="entry name" value="TetR_N"/>
    <property type="match status" value="1"/>
</dbReference>
<evidence type="ECO:0000256" key="3">
    <source>
        <dbReference type="ARBA" id="ARBA00023163"/>
    </source>
</evidence>
<evidence type="ECO:0000259" key="5">
    <source>
        <dbReference type="PROSITE" id="PS50977"/>
    </source>
</evidence>
<dbReference type="Proteomes" id="UP001240236">
    <property type="component" value="Unassembled WGS sequence"/>
</dbReference>
<dbReference type="AlphaFoldDB" id="A0AAE3W7L4"/>
<dbReference type="Pfam" id="PF14246">
    <property type="entry name" value="TetR_C_7"/>
    <property type="match status" value="1"/>
</dbReference>
<dbReference type="InterPro" id="IPR050109">
    <property type="entry name" value="HTH-type_TetR-like_transc_reg"/>
</dbReference>
<dbReference type="PANTHER" id="PTHR30055:SF146">
    <property type="entry name" value="HTH-TYPE TRANSCRIPTIONAL DUAL REGULATOR CECR"/>
    <property type="match status" value="1"/>
</dbReference>
<dbReference type="InterPro" id="IPR009057">
    <property type="entry name" value="Homeodomain-like_sf"/>
</dbReference>
<dbReference type="FunFam" id="1.10.10.60:FF:000141">
    <property type="entry name" value="TetR family transcriptional regulator"/>
    <property type="match status" value="1"/>
</dbReference>
<evidence type="ECO:0000256" key="4">
    <source>
        <dbReference type="PROSITE-ProRule" id="PRU00335"/>
    </source>
</evidence>
<dbReference type="EMBL" id="JAUSUZ010000001">
    <property type="protein sequence ID" value="MDQ0371106.1"/>
    <property type="molecule type" value="Genomic_DNA"/>
</dbReference>
<dbReference type="InterPro" id="IPR039536">
    <property type="entry name" value="TetR_C_Proteobacteria"/>
</dbReference>
<dbReference type="GO" id="GO:0003700">
    <property type="term" value="F:DNA-binding transcription factor activity"/>
    <property type="evidence" value="ECO:0007669"/>
    <property type="project" value="TreeGrafter"/>
</dbReference>
<dbReference type="RefSeq" id="WP_307247611.1">
    <property type="nucleotide sequence ID" value="NZ_JAUSUZ010000001.1"/>
</dbReference>
<accession>A0AAE3W7L4</accession>
<proteinExistence type="predicted"/>
<sequence>MKMIGGVPLDQAILSAAIATFVAHGYENTSMDEVAARASTTKRTVYAHFGNKEALFRSALAKAVERFQDEMPKLADLSRPAAELEAFAVGFSDLSTWRGAVRLQRVVMSGAEQFAGLGTMLHREVIERAEAAVADFLRALDAHHGTDPGPRSYELLASMFINLTTGRQRFATLLQAREPLSEHPLHLPAPDHDRAAIRDAVEIFLRGALFAGSRETATGTPPGDRPARPA</sequence>
<dbReference type="PRINTS" id="PR00455">
    <property type="entry name" value="HTHTETR"/>
</dbReference>
<dbReference type="InterPro" id="IPR001647">
    <property type="entry name" value="HTH_TetR"/>
</dbReference>
<evidence type="ECO:0000256" key="1">
    <source>
        <dbReference type="ARBA" id="ARBA00023015"/>
    </source>
</evidence>
<gene>
    <name evidence="6" type="ORF">J2S42_007775</name>
</gene>
<dbReference type="SUPFAM" id="SSF46689">
    <property type="entry name" value="Homeodomain-like"/>
    <property type="match status" value="1"/>
</dbReference>
<dbReference type="Gene3D" id="1.10.10.60">
    <property type="entry name" value="Homeodomain-like"/>
    <property type="match status" value="1"/>
</dbReference>
<dbReference type="PANTHER" id="PTHR30055">
    <property type="entry name" value="HTH-TYPE TRANSCRIPTIONAL REGULATOR RUTR"/>
    <property type="match status" value="1"/>
</dbReference>
<name>A0AAE3W7L4_9ACTN</name>
<protein>
    <submittedName>
        <fullName evidence="6">AcrR family transcriptional regulator</fullName>
    </submittedName>
</protein>
<dbReference type="PROSITE" id="PS50977">
    <property type="entry name" value="HTH_TETR_2"/>
    <property type="match status" value="1"/>
</dbReference>
<evidence type="ECO:0000313" key="6">
    <source>
        <dbReference type="EMBL" id="MDQ0371106.1"/>
    </source>
</evidence>
<comment type="caution">
    <text evidence="6">The sequence shown here is derived from an EMBL/GenBank/DDBJ whole genome shotgun (WGS) entry which is preliminary data.</text>
</comment>
<dbReference type="GO" id="GO:0045892">
    <property type="term" value="P:negative regulation of DNA-templated transcription"/>
    <property type="evidence" value="ECO:0007669"/>
    <property type="project" value="UniProtKB-ARBA"/>
</dbReference>
<keyword evidence="2 4" id="KW-0238">DNA-binding</keyword>
<dbReference type="GO" id="GO:0000976">
    <property type="term" value="F:transcription cis-regulatory region binding"/>
    <property type="evidence" value="ECO:0007669"/>
    <property type="project" value="TreeGrafter"/>
</dbReference>
<keyword evidence="1" id="KW-0805">Transcription regulation</keyword>
<evidence type="ECO:0000256" key="2">
    <source>
        <dbReference type="ARBA" id="ARBA00023125"/>
    </source>
</evidence>
<organism evidence="6 7">
    <name type="scientific">Catenuloplanes indicus</name>
    <dbReference type="NCBI Taxonomy" id="137267"/>
    <lineage>
        <taxon>Bacteria</taxon>
        <taxon>Bacillati</taxon>
        <taxon>Actinomycetota</taxon>
        <taxon>Actinomycetes</taxon>
        <taxon>Micromonosporales</taxon>
        <taxon>Micromonosporaceae</taxon>
        <taxon>Catenuloplanes</taxon>
    </lineage>
</organism>
<feature type="domain" description="HTH tetR-type" evidence="5">
    <location>
        <begin position="7"/>
        <end position="67"/>
    </location>
</feature>
<dbReference type="Gene3D" id="1.10.357.10">
    <property type="entry name" value="Tetracycline Repressor, domain 2"/>
    <property type="match status" value="1"/>
</dbReference>